<sequence>MPAPSSRSFIDRSSALLVAVAAALWASDNYFRPQLVAHHLTGSQIVLVEDLLISVCFLPMLFLARREVRSLGWRTWLAVAVIAVGPQAVATVLFTDAFTYAFPRGAAPNFNVQVEIYLLYLLQPVFGLAFARVLLRERRRPRFWPLALVAMASVYFIVFPQDPLAPFSKLGQGQLAAGVLVLGAVTLWAAGTVLGRYALRNVSFTTTTGMRFVLALPVLLVIMLVDTGPAGFGQYRLADLPSLVGLALIPGLVAMTLYYRGLSSTPASLATLAELAFPATLFLIYTLPAPVGLALPLQSIQVMAAIVLAVAVTALNLLKDRNIVEVVRPHDLRPAVEPI</sequence>
<feature type="transmembrane region" description="Helical" evidence="2">
    <location>
        <begin position="114"/>
        <end position="135"/>
    </location>
</feature>
<dbReference type="EMBL" id="JAEKNN010000008">
    <property type="protein sequence ID" value="MBJ7608181.1"/>
    <property type="molecule type" value="Genomic_DNA"/>
</dbReference>
<feature type="transmembrane region" description="Helical" evidence="2">
    <location>
        <begin position="42"/>
        <end position="64"/>
    </location>
</feature>
<dbReference type="AlphaFoldDB" id="A0A934NFJ4"/>
<evidence type="ECO:0000259" key="3">
    <source>
        <dbReference type="Pfam" id="PF00892"/>
    </source>
</evidence>
<protein>
    <submittedName>
        <fullName evidence="4">DMT family transporter</fullName>
    </submittedName>
</protein>
<feature type="transmembrane region" description="Helical" evidence="2">
    <location>
        <begin position="299"/>
        <end position="318"/>
    </location>
</feature>
<organism evidence="4 5">
    <name type="scientific">Candidatus Amunia macphersoniae</name>
    <dbReference type="NCBI Taxonomy" id="3127014"/>
    <lineage>
        <taxon>Bacteria</taxon>
        <taxon>Bacillati</taxon>
        <taxon>Candidatus Dormiibacterota</taxon>
        <taxon>Candidatus Dormibacteria</taxon>
        <taxon>Candidatus Aeolococcales</taxon>
        <taxon>Candidatus Aeolococcaceae</taxon>
        <taxon>Candidatus Amunia</taxon>
    </lineage>
</organism>
<feature type="transmembrane region" description="Helical" evidence="2">
    <location>
        <begin position="142"/>
        <end position="159"/>
    </location>
</feature>
<dbReference type="InterPro" id="IPR037185">
    <property type="entry name" value="EmrE-like"/>
</dbReference>
<dbReference type="InterPro" id="IPR000620">
    <property type="entry name" value="EamA_dom"/>
</dbReference>
<dbReference type="SUPFAM" id="SSF103481">
    <property type="entry name" value="Multidrug resistance efflux transporter EmrE"/>
    <property type="match status" value="1"/>
</dbReference>
<reference evidence="4 5" key="1">
    <citation type="submission" date="2020-10" db="EMBL/GenBank/DDBJ databases">
        <title>Ca. Dormibacterota MAGs.</title>
        <authorList>
            <person name="Montgomery K."/>
        </authorList>
    </citation>
    <scope>NUCLEOTIDE SEQUENCE [LARGE SCALE GENOMIC DNA]</scope>
    <source>
        <strain evidence="4">Mitchell_Peninsula_5</strain>
    </source>
</reference>
<evidence type="ECO:0000313" key="4">
    <source>
        <dbReference type="EMBL" id="MBJ7608181.1"/>
    </source>
</evidence>
<dbReference type="Proteomes" id="UP000614410">
    <property type="component" value="Unassembled WGS sequence"/>
</dbReference>
<evidence type="ECO:0000256" key="1">
    <source>
        <dbReference type="ARBA" id="ARBA00007362"/>
    </source>
</evidence>
<comment type="caution">
    <text evidence="4">The sequence shown here is derived from an EMBL/GenBank/DDBJ whole genome shotgun (WGS) entry which is preliminary data.</text>
</comment>
<feature type="transmembrane region" description="Helical" evidence="2">
    <location>
        <begin position="240"/>
        <end position="259"/>
    </location>
</feature>
<feature type="domain" description="EamA" evidence="3">
    <location>
        <begin position="179"/>
        <end position="284"/>
    </location>
</feature>
<dbReference type="Pfam" id="PF00892">
    <property type="entry name" value="EamA"/>
    <property type="match status" value="1"/>
</dbReference>
<gene>
    <name evidence="4" type="ORF">JF887_01955</name>
</gene>
<evidence type="ECO:0000256" key="2">
    <source>
        <dbReference type="SAM" id="Phobius"/>
    </source>
</evidence>
<proteinExistence type="inferred from homology"/>
<evidence type="ECO:0000313" key="5">
    <source>
        <dbReference type="Proteomes" id="UP000614410"/>
    </source>
</evidence>
<feature type="transmembrane region" description="Helical" evidence="2">
    <location>
        <begin position="211"/>
        <end position="228"/>
    </location>
</feature>
<keyword evidence="2" id="KW-1133">Transmembrane helix</keyword>
<feature type="transmembrane region" description="Helical" evidence="2">
    <location>
        <begin position="179"/>
        <end position="199"/>
    </location>
</feature>
<accession>A0A934NFJ4</accession>
<dbReference type="GO" id="GO:0016020">
    <property type="term" value="C:membrane"/>
    <property type="evidence" value="ECO:0007669"/>
    <property type="project" value="InterPro"/>
</dbReference>
<name>A0A934NFJ4_9BACT</name>
<keyword evidence="2" id="KW-0472">Membrane</keyword>
<feature type="transmembrane region" description="Helical" evidence="2">
    <location>
        <begin position="76"/>
        <end position="102"/>
    </location>
</feature>
<comment type="similarity">
    <text evidence="1">Belongs to the EamA transporter family.</text>
</comment>
<feature type="transmembrane region" description="Helical" evidence="2">
    <location>
        <begin position="266"/>
        <end position="287"/>
    </location>
</feature>
<keyword evidence="2" id="KW-0812">Transmembrane</keyword>